<comment type="subcellular location">
    <subcellularLocation>
        <location evidence="1">Nucleus</location>
    </subcellularLocation>
</comment>
<evidence type="ECO:0000256" key="3">
    <source>
        <dbReference type="ARBA" id="ARBA00023242"/>
    </source>
</evidence>
<dbReference type="RefSeq" id="XP_067713033.1">
    <property type="nucleotide sequence ID" value="XM_067856932.1"/>
</dbReference>
<dbReference type="GeneID" id="94192445"/>
<dbReference type="Pfam" id="PF05997">
    <property type="entry name" value="Nop52"/>
    <property type="match status" value="1"/>
</dbReference>
<reference evidence="4 5" key="1">
    <citation type="submission" date="2021-06" db="EMBL/GenBank/DDBJ databases">
        <title>Genome sequence of Babesia caballi.</title>
        <authorList>
            <person name="Yamagishi J."/>
            <person name="Kidaka T."/>
            <person name="Ochi A."/>
        </authorList>
    </citation>
    <scope>NUCLEOTIDE SEQUENCE [LARGE SCALE GENOMIC DNA]</scope>
    <source>
        <strain evidence="4">USDA-D6B2</strain>
    </source>
</reference>
<dbReference type="InterPro" id="IPR010301">
    <property type="entry name" value="RRP1"/>
</dbReference>
<protein>
    <submittedName>
        <fullName evidence="4">Nucleolar protein Nop52, putative</fullName>
    </submittedName>
</protein>
<dbReference type="AlphaFoldDB" id="A0AAV4LMH9"/>
<evidence type="ECO:0000313" key="4">
    <source>
        <dbReference type="EMBL" id="GIX60962.1"/>
    </source>
</evidence>
<gene>
    <name evidence="4" type="ORF">BcabD6B2_03970</name>
</gene>
<comment type="caution">
    <text evidence="4">The sequence shown here is derived from an EMBL/GenBank/DDBJ whole genome shotgun (WGS) entry which is preliminary data.</text>
</comment>
<evidence type="ECO:0000313" key="5">
    <source>
        <dbReference type="Proteomes" id="UP001497744"/>
    </source>
</evidence>
<sequence length="437" mass="48348">MEWASLDKNRLDKMLLFVRIVVAAFLEMLNGGGWDLDELRGFGAIVLDEQGIFNNRSLGLAYQFLQVFLEEFRETREGLVKNKEFVELSPQAYLQLIAPFLRLAVTLDNKQVFNTLDLYVLRRVGDLPGVPTHGVVRAMGRLAESQFVRPAVRKALKQCVNGCGQMPGDSELDVVVDAAIRSIEAAVGGAQAPAARSIQEDVDMSEDAVIMQVDNGGEASAPVRTPNRKGKKGVAVRGNGVGTGDVAVAMAPELVDVSADVDGKERGGSNDVVGGEDDGFITLSEAFASRKGNSIMGRHLRVIATLSAMRRYILATGMDPHHIIDKLNTPRMRRQMAMLALYNIRRLNPDRRFKCARKLHRIMTITETAQNLPSRRRSVDIAKALHNIKHATPGESIVRKRNRRASETKHVVFNLKNNQIATIPKKTRSTLTMPSWF</sequence>
<comment type="similarity">
    <text evidence="2">Belongs to the RRP1 family.</text>
</comment>
<keyword evidence="5" id="KW-1185">Reference proteome</keyword>
<dbReference type="GO" id="GO:0006364">
    <property type="term" value="P:rRNA processing"/>
    <property type="evidence" value="ECO:0007669"/>
    <property type="project" value="InterPro"/>
</dbReference>
<dbReference type="EMBL" id="BPLF01000001">
    <property type="protein sequence ID" value="GIX60962.1"/>
    <property type="molecule type" value="Genomic_DNA"/>
</dbReference>
<proteinExistence type="inferred from homology"/>
<accession>A0AAV4LMH9</accession>
<organism evidence="4 5">
    <name type="scientific">Babesia caballi</name>
    <dbReference type="NCBI Taxonomy" id="5871"/>
    <lineage>
        <taxon>Eukaryota</taxon>
        <taxon>Sar</taxon>
        <taxon>Alveolata</taxon>
        <taxon>Apicomplexa</taxon>
        <taxon>Aconoidasida</taxon>
        <taxon>Piroplasmida</taxon>
        <taxon>Babesiidae</taxon>
        <taxon>Babesia</taxon>
    </lineage>
</organism>
<evidence type="ECO:0000256" key="1">
    <source>
        <dbReference type="ARBA" id="ARBA00004123"/>
    </source>
</evidence>
<dbReference type="Proteomes" id="UP001497744">
    <property type="component" value="Unassembled WGS sequence"/>
</dbReference>
<evidence type="ECO:0000256" key="2">
    <source>
        <dbReference type="ARBA" id="ARBA00006374"/>
    </source>
</evidence>
<dbReference type="GO" id="GO:0005634">
    <property type="term" value="C:nucleus"/>
    <property type="evidence" value="ECO:0007669"/>
    <property type="project" value="UniProtKB-SubCell"/>
</dbReference>
<name>A0AAV4LMH9_BABCB</name>
<dbReference type="GO" id="GO:0030688">
    <property type="term" value="C:preribosome, small subunit precursor"/>
    <property type="evidence" value="ECO:0007669"/>
    <property type="project" value="InterPro"/>
</dbReference>
<keyword evidence="3" id="KW-0539">Nucleus</keyword>